<dbReference type="PANTHER" id="PTHR11839">
    <property type="entry name" value="UDP/ADP-SUGAR PYROPHOSPHATASE"/>
    <property type="match status" value="1"/>
</dbReference>
<keyword evidence="5" id="KW-1185">Reference proteome</keyword>
<dbReference type="GO" id="GO:0019693">
    <property type="term" value="P:ribose phosphate metabolic process"/>
    <property type="evidence" value="ECO:0007669"/>
    <property type="project" value="TreeGrafter"/>
</dbReference>
<evidence type="ECO:0000256" key="1">
    <source>
        <dbReference type="ARBA" id="ARBA00001946"/>
    </source>
</evidence>
<dbReference type="RefSeq" id="WP_186920287.1">
    <property type="nucleotide sequence ID" value="NZ_JACOPQ010000018.1"/>
</dbReference>
<protein>
    <submittedName>
        <fullName evidence="4">NUDIX hydrolase</fullName>
    </submittedName>
</protein>
<dbReference type="FunFam" id="3.90.79.10:FF:000024">
    <property type="entry name" value="ADP-ribose pyrophosphatase"/>
    <property type="match status" value="1"/>
</dbReference>
<dbReference type="InterPro" id="IPR015797">
    <property type="entry name" value="NUDIX_hydrolase-like_dom_sf"/>
</dbReference>
<dbReference type="GO" id="GO:0016787">
    <property type="term" value="F:hydrolase activity"/>
    <property type="evidence" value="ECO:0007669"/>
    <property type="project" value="UniProtKB-KW"/>
</dbReference>
<feature type="domain" description="Nudix hydrolase" evidence="3">
    <location>
        <begin position="40"/>
        <end position="173"/>
    </location>
</feature>
<dbReference type="PROSITE" id="PS00893">
    <property type="entry name" value="NUDIX_BOX"/>
    <property type="match status" value="1"/>
</dbReference>
<dbReference type="InterPro" id="IPR020084">
    <property type="entry name" value="NUDIX_hydrolase_CS"/>
</dbReference>
<dbReference type="InterPro" id="IPR000086">
    <property type="entry name" value="NUDIX_hydrolase_dom"/>
</dbReference>
<dbReference type="SUPFAM" id="SSF55811">
    <property type="entry name" value="Nudix"/>
    <property type="match status" value="1"/>
</dbReference>
<dbReference type="Gene3D" id="3.90.79.10">
    <property type="entry name" value="Nucleoside Triphosphate Pyrophosphohydrolase"/>
    <property type="match status" value="1"/>
</dbReference>
<proteinExistence type="predicted"/>
<sequence length="178" mass="19718">MELIEKTVGTETIFEGRIVRLHVDRVELPNGHVTTREVVEHPGGVCILPLDNEDMVTLVKQFRYPFHQVICELPAGKLDAGEGHRLCALRELKEEVGMTPDELIYLGALYSSPGFSGEIIHLYLAKGLHQGACQPDEDEFLELVRVPFDELVEQVMKCGVADGKTVAAVLKAKTLLGR</sequence>
<evidence type="ECO:0000313" key="4">
    <source>
        <dbReference type="EMBL" id="MBC5738593.1"/>
    </source>
</evidence>
<organism evidence="4 5">
    <name type="scientific">Lawsonibacter faecis</name>
    <dbReference type="NCBI Taxonomy" id="2763052"/>
    <lineage>
        <taxon>Bacteria</taxon>
        <taxon>Bacillati</taxon>
        <taxon>Bacillota</taxon>
        <taxon>Clostridia</taxon>
        <taxon>Eubacteriales</taxon>
        <taxon>Oscillospiraceae</taxon>
        <taxon>Lawsonibacter</taxon>
    </lineage>
</organism>
<dbReference type="GO" id="GO:0006753">
    <property type="term" value="P:nucleoside phosphate metabolic process"/>
    <property type="evidence" value="ECO:0007669"/>
    <property type="project" value="TreeGrafter"/>
</dbReference>
<dbReference type="Pfam" id="PF00293">
    <property type="entry name" value="NUDIX"/>
    <property type="match status" value="1"/>
</dbReference>
<gene>
    <name evidence="4" type="ORF">H8S62_16400</name>
</gene>
<keyword evidence="2 4" id="KW-0378">Hydrolase</keyword>
<dbReference type="PROSITE" id="PS51462">
    <property type="entry name" value="NUDIX"/>
    <property type="match status" value="1"/>
</dbReference>
<reference evidence="4" key="1">
    <citation type="submission" date="2020-08" db="EMBL/GenBank/DDBJ databases">
        <title>Genome public.</title>
        <authorList>
            <person name="Liu C."/>
            <person name="Sun Q."/>
        </authorList>
    </citation>
    <scope>NUCLEOTIDE SEQUENCE</scope>
    <source>
        <strain evidence="4">NSJ-52</strain>
    </source>
</reference>
<dbReference type="PANTHER" id="PTHR11839:SF18">
    <property type="entry name" value="NUDIX HYDROLASE DOMAIN-CONTAINING PROTEIN"/>
    <property type="match status" value="1"/>
</dbReference>
<name>A0A8J6JM80_9FIRM</name>
<accession>A0A8J6JM80</accession>
<comment type="cofactor">
    <cofactor evidence="1">
        <name>Mg(2+)</name>
        <dbReference type="ChEBI" id="CHEBI:18420"/>
    </cofactor>
</comment>
<evidence type="ECO:0000259" key="3">
    <source>
        <dbReference type="PROSITE" id="PS51462"/>
    </source>
</evidence>
<evidence type="ECO:0000313" key="5">
    <source>
        <dbReference type="Proteomes" id="UP000607645"/>
    </source>
</evidence>
<comment type="caution">
    <text evidence="4">The sequence shown here is derived from an EMBL/GenBank/DDBJ whole genome shotgun (WGS) entry which is preliminary data.</text>
</comment>
<dbReference type="AlphaFoldDB" id="A0A8J6JM80"/>
<dbReference type="GO" id="GO:0005829">
    <property type="term" value="C:cytosol"/>
    <property type="evidence" value="ECO:0007669"/>
    <property type="project" value="TreeGrafter"/>
</dbReference>
<evidence type="ECO:0000256" key="2">
    <source>
        <dbReference type="ARBA" id="ARBA00022801"/>
    </source>
</evidence>
<dbReference type="Proteomes" id="UP000607645">
    <property type="component" value="Unassembled WGS sequence"/>
</dbReference>
<dbReference type="EMBL" id="JACOPQ010000018">
    <property type="protein sequence ID" value="MBC5738593.1"/>
    <property type="molecule type" value="Genomic_DNA"/>
</dbReference>